<proteinExistence type="predicted"/>
<evidence type="ECO:0000313" key="1">
    <source>
        <dbReference type="EMBL" id="SCB27028.1"/>
    </source>
</evidence>
<gene>
    <name evidence="1" type="ORF">GA0061100_10671</name>
</gene>
<dbReference type="EMBL" id="FMAC01000006">
    <property type="protein sequence ID" value="SCB27028.1"/>
    <property type="molecule type" value="Genomic_DNA"/>
</dbReference>
<sequence length="41" mass="3841">MNVNGVLESGIPAPALANAPGCNAIIGFVGLAAKGGNDCGS</sequence>
<dbReference type="Proteomes" id="UP000186228">
    <property type="component" value="Unassembled WGS sequence"/>
</dbReference>
<protein>
    <submittedName>
        <fullName evidence="1">Uncharacterized protein</fullName>
    </submittedName>
</protein>
<accession>A0A1C3VH68</accession>
<dbReference type="RefSeq" id="WP_280173841.1">
    <property type="nucleotide sequence ID" value="NZ_FMAC01000006.1"/>
</dbReference>
<keyword evidence="2" id="KW-1185">Reference proteome</keyword>
<name>A0A1C3VH68_9HYPH</name>
<dbReference type="AlphaFoldDB" id="A0A1C3VH68"/>
<reference evidence="2" key="1">
    <citation type="submission" date="2016-08" db="EMBL/GenBank/DDBJ databases">
        <authorList>
            <person name="Varghese N."/>
            <person name="Submissions Spin"/>
        </authorList>
    </citation>
    <scope>NUCLEOTIDE SEQUENCE [LARGE SCALE GENOMIC DNA]</scope>
    <source>
        <strain evidence="2">CCBAU 57015</strain>
    </source>
</reference>
<dbReference type="STRING" id="52131.GA0061100_10671"/>
<evidence type="ECO:0000313" key="2">
    <source>
        <dbReference type="Proteomes" id="UP000186228"/>
    </source>
</evidence>
<organism evidence="1 2">
    <name type="scientific">Rhizobium hainanense</name>
    <dbReference type="NCBI Taxonomy" id="52131"/>
    <lineage>
        <taxon>Bacteria</taxon>
        <taxon>Pseudomonadati</taxon>
        <taxon>Pseudomonadota</taxon>
        <taxon>Alphaproteobacteria</taxon>
        <taxon>Hyphomicrobiales</taxon>
        <taxon>Rhizobiaceae</taxon>
        <taxon>Rhizobium/Agrobacterium group</taxon>
        <taxon>Rhizobium</taxon>
    </lineage>
</organism>